<name>A0A932EQ60_9BACT</name>
<evidence type="ECO:0000313" key="1">
    <source>
        <dbReference type="EMBL" id="MBI2678884.1"/>
    </source>
</evidence>
<reference evidence="1" key="1">
    <citation type="submission" date="2020-07" db="EMBL/GenBank/DDBJ databases">
        <title>Huge and variable diversity of episymbiotic CPR bacteria and DPANN archaea in groundwater ecosystems.</title>
        <authorList>
            <person name="He C.Y."/>
            <person name="Keren R."/>
            <person name="Whittaker M."/>
            <person name="Farag I.F."/>
            <person name="Doudna J."/>
            <person name="Cate J.H.D."/>
            <person name="Banfield J.F."/>
        </authorList>
    </citation>
    <scope>NUCLEOTIDE SEQUENCE</scope>
    <source>
        <strain evidence="1">NC_groundwater_580_Pr5_B-0.1um_64_19</strain>
    </source>
</reference>
<organism evidence="1 2">
    <name type="scientific">Candidatus Korobacter versatilis</name>
    <dbReference type="NCBI Taxonomy" id="658062"/>
    <lineage>
        <taxon>Bacteria</taxon>
        <taxon>Pseudomonadati</taxon>
        <taxon>Acidobacteriota</taxon>
        <taxon>Terriglobia</taxon>
        <taxon>Terriglobales</taxon>
        <taxon>Candidatus Korobacteraceae</taxon>
        <taxon>Candidatus Korobacter</taxon>
    </lineage>
</organism>
<accession>A0A932EQ60</accession>
<gene>
    <name evidence="1" type="ORF">HYX28_08885</name>
</gene>
<dbReference type="EMBL" id="JACPNR010000011">
    <property type="protein sequence ID" value="MBI2678884.1"/>
    <property type="molecule type" value="Genomic_DNA"/>
</dbReference>
<evidence type="ECO:0000313" key="2">
    <source>
        <dbReference type="Proteomes" id="UP000779809"/>
    </source>
</evidence>
<proteinExistence type="predicted"/>
<comment type="caution">
    <text evidence="1">The sequence shown here is derived from an EMBL/GenBank/DDBJ whole genome shotgun (WGS) entry which is preliminary data.</text>
</comment>
<dbReference type="Proteomes" id="UP000779809">
    <property type="component" value="Unassembled WGS sequence"/>
</dbReference>
<protein>
    <submittedName>
        <fullName evidence="1">Uncharacterized protein</fullName>
    </submittedName>
</protein>
<dbReference type="AlphaFoldDB" id="A0A932EQ60"/>
<sequence>MFARKLHVEYEADGQRLPCPLQWLDSFAMRNFTNDATFDDTLPTADGAMEIGVRVPLDKLQAAMEDWFRKKGYLKAGQRLVLC</sequence>